<keyword evidence="1" id="KW-0175">Coiled coil</keyword>
<dbReference type="Proteomes" id="UP000290092">
    <property type="component" value="Unassembled WGS sequence"/>
</dbReference>
<evidence type="ECO:0000313" key="4">
    <source>
        <dbReference type="Proteomes" id="UP000290092"/>
    </source>
</evidence>
<dbReference type="AlphaFoldDB" id="A0AAX2AJD3"/>
<evidence type="ECO:0000256" key="1">
    <source>
        <dbReference type="SAM" id="Coils"/>
    </source>
</evidence>
<reference evidence="3 4" key="1">
    <citation type="submission" date="2017-09" db="EMBL/GenBank/DDBJ databases">
        <title>Genomics of the genus Arcobacter.</title>
        <authorList>
            <person name="Perez-Cataluna A."/>
            <person name="Figueras M.J."/>
            <person name="Salas-Masso N."/>
        </authorList>
    </citation>
    <scope>NUCLEOTIDE SEQUENCE [LARGE SCALE GENOMIC DNA]</scope>
    <source>
        <strain evidence="3 4">CECT 7386</strain>
    </source>
</reference>
<accession>A0AAX2AJD3</accession>
<sequence>MLRYINLKKREKMDILNLLIISLILLLLYISIRKTILNKSYKPEGVKKQEIIDSYEKEMLELLEKYNLNNDELLKKKKEFLIRVNHELSMNIFFEKQEAQEILQKLVNLKLK</sequence>
<proteinExistence type="predicted"/>
<keyword evidence="2" id="KW-0472">Membrane</keyword>
<organism evidence="3 4">
    <name type="scientific">Malaciobacter mytili LMG 24559</name>
    <dbReference type="NCBI Taxonomy" id="1032238"/>
    <lineage>
        <taxon>Bacteria</taxon>
        <taxon>Pseudomonadati</taxon>
        <taxon>Campylobacterota</taxon>
        <taxon>Epsilonproteobacteria</taxon>
        <taxon>Campylobacterales</taxon>
        <taxon>Arcobacteraceae</taxon>
        <taxon>Malaciobacter</taxon>
    </lineage>
</organism>
<gene>
    <name evidence="3" type="ORF">CP985_01580</name>
</gene>
<dbReference type="EMBL" id="NXID01000003">
    <property type="protein sequence ID" value="RXK16874.1"/>
    <property type="molecule type" value="Genomic_DNA"/>
</dbReference>
<feature type="coiled-coil region" evidence="1">
    <location>
        <begin position="52"/>
        <end position="83"/>
    </location>
</feature>
<keyword evidence="4" id="KW-1185">Reference proteome</keyword>
<keyword evidence="2" id="KW-1133">Transmembrane helix</keyword>
<protein>
    <submittedName>
        <fullName evidence="3">Uncharacterized protein</fullName>
    </submittedName>
</protein>
<keyword evidence="2" id="KW-0812">Transmembrane</keyword>
<comment type="caution">
    <text evidence="3">The sequence shown here is derived from an EMBL/GenBank/DDBJ whole genome shotgun (WGS) entry which is preliminary data.</text>
</comment>
<name>A0AAX2AJD3_9BACT</name>
<evidence type="ECO:0000256" key="2">
    <source>
        <dbReference type="SAM" id="Phobius"/>
    </source>
</evidence>
<evidence type="ECO:0000313" key="3">
    <source>
        <dbReference type="EMBL" id="RXK16874.1"/>
    </source>
</evidence>
<feature type="transmembrane region" description="Helical" evidence="2">
    <location>
        <begin position="15"/>
        <end position="32"/>
    </location>
</feature>